<evidence type="ECO:0000313" key="3">
    <source>
        <dbReference type="Proteomes" id="UP000177506"/>
    </source>
</evidence>
<gene>
    <name evidence="2" type="ORF">BEN49_21515</name>
</gene>
<comment type="caution">
    <text evidence="2">The sequence shown here is derived from an EMBL/GenBank/DDBJ whole genome shotgun (WGS) entry which is preliminary data.</text>
</comment>
<dbReference type="AlphaFoldDB" id="A0A1G1TJ96"/>
<accession>A0A1G1TJ96</accession>
<feature type="region of interest" description="Disordered" evidence="1">
    <location>
        <begin position="151"/>
        <end position="171"/>
    </location>
</feature>
<evidence type="ECO:0000256" key="1">
    <source>
        <dbReference type="SAM" id="MobiDB-lite"/>
    </source>
</evidence>
<evidence type="ECO:0000313" key="2">
    <source>
        <dbReference type="EMBL" id="OGX90945.1"/>
    </source>
</evidence>
<reference evidence="2 3" key="1">
    <citation type="submission" date="2016-08" db="EMBL/GenBank/DDBJ databases">
        <title>Hymenobacter coccineus sp. nov., Hymenobacter lapidarius sp. nov. and Hymenobacter glacialis sp. nov., isolated from Antarctic soil.</title>
        <authorList>
            <person name="Sedlacek I."/>
            <person name="Kralova S."/>
            <person name="Kyrova K."/>
            <person name="Maslanova I."/>
            <person name="Stankova E."/>
            <person name="Vrbovska V."/>
            <person name="Nemec M."/>
            <person name="Bartak M."/>
            <person name="Svec P."/>
            <person name="Busse H.-J."/>
            <person name="Pantucek R."/>
        </authorList>
    </citation>
    <scope>NUCLEOTIDE SEQUENCE [LARGE SCALE GENOMIC DNA]</scope>
    <source>
        <strain evidence="2 3">CCM 8649</strain>
    </source>
</reference>
<organism evidence="2 3">
    <name type="scientific">Hymenobacter coccineus</name>
    <dbReference type="NCBI Taxonomy" id="1908235"/>
    <lineage>
        <taxon>Bacteria</taxon>
        <taxon>Pseudomonadati</taxon>
        <taxon>Bacteroidota</taxon>
        <taxon>Cytophagia</taxon>
        <taxon>Cytophagales</taxon>
        <taxon>Hymenobacteraceae</taxon>
        <taxon>Hymenobacter</taxon>
    </lineage>
</organism>
<keyword evidence="3" id="KW-1185">Reference proteome</keyword>
<evidence type="ECO:0008006" key="4">
    <source>
        <dbReference type="Google" id="ProtNLM"/>
    </source>
</evidence>
<sequence length="171" mass="18398">MDVPASVATQRKQTTALVPTGAVASARPVIPAPVYILNSRFIIGDLGTVNPTDIADIVVYRSPSVPALWRSLAANGIISITLRNKFKLQTQTPLSITRGLKLASQVKYKVNGLLLEDTSLRIVTSDIAGLDVTRATPESTDTFVNIRLIQSEPNPSRNPPNTIQIRGTAAR</sequence>
<dbReference type="EMBL" id="MDZA01000101">
    <property type="protein sequence ID" value="OGX90945.1"/>
    <property type="molecule type" value="Genomic_DNA"/>
</dbReference>
<dbReference type="Proteomes" id="UP000177506">
    <property type="component" value="Unassembled WGS sequence"/>
</dbReference>
<protein>
    <recommendedName>
        <fullName evidence="4">TonB-dependent receptor plug domain-containing protein</fullName>
    </recommendedName>
</protein>
<name>A0A1G1TJ96_9BACT</name>
<proteinExistence type="predicted"/>
<feature type="compositionally biased region" description="Polar residues" evidence="1">
    <location>
        <begin position="151"/>
        <end position="165"/>
    </location>
</feature>